<gene>
    <name evidence="6" type="ORF">EVOR1521_LOCUS3994</name>
</gene>
<evidence type="ECO:0000256" key="1">
    <source>
        <dbReference type="ARBA" id="ARBA00022723"/>
    </source>
</evidence>
<dbReference type="InterPro" id="IPR025829">
    <property type="entry name" value="Zn_knuckle_CX2CX3GHX4C"/>
</dbReference>
<dbReference type="GO" id="GO:0008270">
    <property type="term" value="F:zinc ion binding"/>
    <property type="evidence" value="ECO:0007669"/>
    <property type="project" value="UniProtKB-KW"/>
</dbReference>
<feature type="non-terminal residue" evidence="6">
    <location>
        <position position="1"/>
    </location>
</feature>
<feature type="region of interest" description="Disordered" evidence="4">
    <location>
        <begin position="62"/>
        <end position="92"/>
    </location>
</feature>
<evidence type="ECO:0000256" key="4">
    <source>
        <dbReference type="SAM" id="MobiDB-lite"/>
    </source>
</evidence>
<evidence type="ECO:0000313" key="6">
    <source>
        <dbReference type="EMBL" id="CAJ1374437.1"/>
    </source>
</evidence>
<reference evidence="6" key="1">
    <citation type="submission" date="2023-08" db="EMBL/GenBank/DDBJ databases">
        <authorList>
            <person name="Chen Y."/>
            <person name="Shah S."/>
            <person name="Dougan E. K."/>
            <person name="Thang M."/>
            <person name="Chan C."/>
        </authorList>
    </citation>
    <scope>NUCLEOTIDE SEQUENCE</scope>
</reference>
<dbReference type="SUPFAM" id="SSF57756">
    <property type="entry name" value="Retrovirus zinc finger-like domains"/>
    <property type="match status" value="1"/>
</dbReference>
<feature type="domain" description="Zinc knuckle CX2CX3GHX4C" evidence="5">
    <location>
        <begin position="90"/>
        <end position="111"/>
    </location>
</feature>
<feature type="region of interest" description="Disordered" evidence="4">
    <location>
        <begin position="111"/>
        <end position="134"/>
    </location>
</feature>
<comment type="caution">
    <text evidence="6">The sequence shown here is derived from an EMBL/GenBank/DDBJ whole genome shotgun (WGS) entry which is preliminary data.</text>
</comment>
<evidence type="ECO:0000259" key="5">
    <source>
        <dbReference type="Pfam" id="PF13696"/>
    </source>
</evidence>
<sequence length="134" mass="14822">QTSGLKLHSAQISMAQISGTLAVDDEDDDLAMDRVIQQHDVSGLGLSSAAAPTHRFNRSYNAAASSEKRQFGYEGDSDEEVAPEPSEPPPESYLCHRCGIHGSHWAWECPTNDDPEHVRRVRPAKGIPRQFLRK</sequence>
<dbReference type="AlphaFoldDB" id="A0AA36HTL6"/>
<dbReference type="Gene3D" id="4.10.60.10">
    <property type="entry name" value="Zinc finger, CCHC-type"/>
    <property type="match status" value="1"/>
</dbReference>
<keyword evidence="1" id="KW-0479">Metal-binding</keyword>
<dbReference type="InterPro" id="IPR036875">
    <property type="entry name" value="Znf_CCHC_sf"/>
</dbReference>
<dbReference type="EMBL" id="CAUJNA010000251">
    <property type="protein sequence ID" value="CAJ1374437.1"/>
    <property type="molecule type" value="Genomic_DNA"/>
</dbReference>
<evidence type="ECO:0000313" key="7">
    <source>
        <dbReference type="Proteomes" id="UP001178507"/>
    </source>
</evidence>
<protein>
    <recommendedName>
        <fullName evidence="5">Zinc knuckle CX2CX3GHX4C domain-containing protein</fullName>
    </recommendedName>
</protein>
<feature type="non-terminal residue" evidence="6">
    <location>
        <position position="134"/>
    </location>
</feature>
<name>A0AA36HTL6_9DINO</name>
<keyword evidence="2" id="KW-0863">Zinc-finger</keyword>
<organism evidence="6 7">
    <name type="scientific">Effrenium voratum</name>
    <dbReference type="NCBI Taxonomy" id="2562239"/>
    <lineage>
        <taxon>Eukaryota</taxon>
        <taxon>Sar</taxon>
        <taxon>Alveolata</taxon>
        <taxon>Dinophyceae</taxon>
        <taxon>Suessiales</taxon>
        <taxon>Symbiodiniaceae</taxon>
        <taxon>Effrenium</taxon>
    </lineage>
</organism>
<keyword evidence="3" id="KW-0862">Zinc</keyword>
<keyword evidence="7" id="KW-1185">Reference proteome</keyword>
<dbReference type="GO" id="GO:0003676">
    <property type="term" value="F:nucleic acid binding"/>
    <property type="evidence" value="ECO:0007669"/>
    <property type="project" value="InterPro"/>
</dbReference>
<proteinExistence type="predicted"/>
<accession>A0AA36HTL6</accession>
<dbReference type="Pfam" id="PF13696">
    <property type="entry name" value="zf-CCHC_2"/>
    <property type="match status" value="1"/>
</dbReference>
<dbReference type="Proteomes" id="UP001178507">
    <property type="component" value="Unassembled WGS sequence"/>
</dbReference>
<evidence type="ECO:0000256" key="2">
    <source>
        <dbReference type="ARBA" id="ARBA00022771"/>
    </source>
</evidence>
<evidence type="ECO:0000256" key="3">
    <source>
        <dbReference type="ARBA" id="ARBA00022833"/>
    </source>
</evidence>